<keyword evidence="2 4" id="KW-0560">Oxidoreductase</keyword>
<dbReference type="InterPro" id="IPR050223">
    <property type="entry name" value="D-isomer_2-hydroxyacid_DH"/>
</dbReference>
<dbReference type="SUPFAM" id="SSF51735">
    <property type="entry name" value="NAD(P)-binding Rossmann-fold domains"/>
    <property type="match status" value="1"/>
</dbReference>
<dbReference type="PATRIC" id="fig|45658.7.peg.3917"/>
<accession>A0A1C7FGG2</accession>
<dbReference type="SUPFAM" id="SSF52283">
    <property type="entry name" value="Formate/glycerate dehydrogenase catalytic domain-like"/>
    <property type="match status" value="1"/>
</dbReference>
<dbReference type="EMBL" id="CP016415">
    <property type="protein sequence ID" value="ANU38986.1"/>
    <property type="molecule type" value="Genomic_DNA"/>
</dbReference>
<feature type="domain" description="D-isomer specific 2-hydroxyacid dehydrogenase NAD-binding" evidence="6">
    <location>
        <begin position="109"/>
        <end position="287"/>
    </location>
</feature>
<dbReference type="GO" id="GO:0008114">
    <property type="term" value="F:phosphogluconate 2-dehydrogenase activity"/>
    <property type="evidence" value="ECO:0007669"/>
    <property type="project" value="UniProtKB-EC"/>
</dbReference>
<dbReference type="RefSeq" id="WP_065546607.1">
    <property type="nucleotide sequence ID" value="NZ_CP016415.1"/>
</dbReference>
<protein>
    <submittedName>
        <fullName evidence="7">Phosphogluconate 2-dehydrogenase</fullName>
        <ecNumber evidence="7">1.1.1.43</ecNumber>
    </submittedName>
</protein>
<dbReference type="GO" id="GO:0016618">
    <property type="term" value="F:hydroxypyruvate reductase [NAD(P)H] activity"/>
    <property type="evidence" value="ECO:0007669"/>
    <property type="project" value="TreeGrafter"/>
</dbReference>
<dbReference type="InterPro" id="IPR036291">
    <property type="entry name" value="NAD(P)-bd_dom_sf"/>
</dbReference>
<dbReference type="GO" id="GO:0051287">
    <property type="term" value="F:NAD binding"/>
    <property type="evidence" value="ECO:0007669"/>
    <property type="project" value="InterPro"/>
</dbReference>
<dbReference type="Gene3D" id="3.40.50.720">
    <property type="entry name" value="NAD(P)-binding Rossmann-like Domain"/>
    <property type="match status" value="2"/>
</dbReference>
<dbReference type="PROSITE" id="PS00065">
    <property type="entry name" value="D_2_HYDROXYACID_DH_1"/>
    <property type="match status" value="1"/>
</dbReference>
<evidence type="ECO:0000313" key="8">
    <source>
        <dbReference type="Proteomes" id="UP000092528"/>
    </source>
</evidence>
<dbReference type="Pfam" id="PF00389">
    <property type="entry name" value="2-Hacid_dh"/>
    <property type="match status" value="1"/>
</dbReference>
<evidence type="ECO:0000259" key="5">
    <source>
        <dbReference type="Pfam" id="PF00389"/>
    </source>
</evidence>
<feature type="domain" description="D-isomer specific 2-hydroxyacid dehydrogenase catalytic" evidence="5">
    <location>
        <begin position="5"/>
        <end position="319"/>
    </location>
</feature>
<evidence type="ECO:0000259" key="6">
    <source>
        <dbReference type="Pfam" id="PF02826"/>
    </source>
</evidence>
<keyword evidence="8" id="KW-1185">Reference proteome</keyword>
<dbReference type="InterPro" id="IPR006140">
    <property type="entry name" value="D-isomer_DH_NAD-bd"/>
</dbReference>
<dbReference type="PANTHER" id="PTHR10996:SF283">
    <property type="entry name" value="GLYOXYLATE_HYDROXYPYRUVATE REDUCTASE B"/>
    <property type="match status" value="1"/>
</dbReference>
<dbReference type="CDD" id="cd05301">
    <property type="entry name" value="GDH"/>
    <property type="match status" value="1"/>
</dbReference>
<evidence type="ECO:0000256" key="4">
    <source>
        <dbReference type="RuleBase" id="RU003719"/>
    </source>
</evidence>
<dbReference type="GeneID" id="96874154"/>
<dbReference type="PANTHER" id="PTHR10996">
    <property type="entry name" value="2-HYDROXYACID DEHYDROGENASE-RELATED"/>
    <property type="match status" value="1"/>
</dbReference>
<proteinExistence type="inferred from homology"/>
<evidence type="ECO:0000256" key="3">
    <source>
        <dbReference type="ARBA" id="ARBA00023027"/>
    </source>
</evidence>
<dbReference type="GO" id="GO:0030267">
    <property type="term" value="F:glyoxylate reductase (NADPH) activity"/>
    <property type="evidence" value="ECO:0007669"/>
    <property type="project" value="TreeGrafter"/>
</dbReference>
<dbReference type="InterPro" id="IPR029753">
    <property type="entry name" value="D-isomer_DH_CS"/>
</dbReference>
<dbReference type="Proteomes" id="UP000092528">
    <property type="component" value="Chromosome 2"/>
</dbReference>
<sequence>MKKKVVLYKQIPSAELMRLKMHFEVCFFDGLNDDNYDEFISSLSDAHGLIGASKPINESILKYAPKLKACSTISVGLDQFDVDYLNQRGIALMHTPSVLTETTADTIFTLLMCSARRGVELSNMVREGQWQRSIGSEHYGVNIYGKTIGIIGMGRIGYALAKRAHLGFDMPVHYFNLSPNQQANSDLDAIQMSLEEVLKTADFVCVVLPLTKQTEKLIGAEQLAMMKPSAIFINGSRGKIVDEAALIEALQQKTILAAGLDVFEVEPLPASSQLCRLDNVTLFPHIGSATHETRNAMVTCAVDNLIAALNNDLSLNCANQHQLR</sequence>
<dbReference type="AlphaFoldDB" id="A0A1C7FGG2"/>
<reference evidence="7 8" key="1">
    <citation type="submission" date="2016-07" db="EMBL/GenBank/DDBJ databases">
        <title>Genome sequencing of Vibrio scophthalmi strain VS-05, an isolated from Paralichthys olivaceus.</title>
        <authorList>
            <person name="Han H.-J."/>
        </authorList>
    </citation>
    <scope>NUCLEOTIDE SEQUENCE [LARGE SCALE GENOMIC DNA]</scope>
    <source>
        <strain evidence="7 8">VS-05</strain>
    </source>
</reference>
<dbReference type="EC" id="1.1.1.43" evidence="7"/>
<evidence type="ECO:0000256" key="1">
    <source>
        <dbReference type="ARBA" id="ARBA00005854"/>
    </source>
</evidence>
<organism evidence="7 8">
    <name type="scientific">Vibrio scophthalmi</name>
    <dbReference type="NCBI Taxonomy" id="45658"/>
    <lineage>
        <taxon>Bacteria</taxon>
        <taxon>Pseudomonadati</taxon>
        <taxon>Pseudomonadota</taxon>
        <taxon>Gammaproteobacteria</taxon>
        <taxon>Vibrionales</taxon>
        <taxon>Vibrionaceae</taxon>
        <taxon>Vibrio</taxon>
    </lineage>
</organism>
<comment type="similarity">
    <text evidence="1 4">Belongs to the D-isomer specific 2-hydroxyacid dehydrogenase family.</text>
</comment>
<dbReference type="Pfam" id="PF02826">
    <property type="entry name" value="2-Hacid_dh_C"/>
    <property type="match status" value="1"/>
</dbReference>
<name>A0A1C7FGG2_9VIBR</name>
<evidence type="ECO:0000256" key="2">
    <source>
        <dbReference type="ARBA" id="ARBA00023002"/>
    </source>
</evidence>
<dbReference type="InterPro" id="IPR006139">
    <property type="entry name" value="D-isomer_2_OHA_DH_cat_dom"/>
</dbReference>
<keyword evidence="3" id="KW-0520">NAD</keyword>
<gene>
    <name evidence="7" type="ORF">VSVS05_03950</name>
</gene>
<dbReference type="FunFam" id="3.40.50.720:FF:000462">
    <property type="entry name" value="Glyoxylate reductase (NADP+)"/>
    <property type="match status" value="1"/>
</dbReference>
<evidence type="ECO:0000313" key="7">
    <source>
        <dbReference type="EMBL" id="ANU38986.1"/>
    </source>
</evidence>
<dbReference type="PROSITE" id="PS00671">
    <property type="entry name" value="D_2_HYDROXYACID_DH_3"/>
    <property type="match status" value="1"/>
</dbReference>
<dbReference type="InterPro" id="IPR029752">
    <property type="entry name" value="D-isomer_DH_CS1"/>
</dbReference>
<dbReference type="GO" id="GO:0005829">
    <property type="term" value="C:cytosol"/>
    <property type="evidence" value="ECO:0007669"/>
    <property type="project" value="TreeGrafter"/>
</dbReference>